<dbReference type="EMBL" id="QNRX01000005">
    <property type="protein sequence ID" value="RBP66724.1"/>
    <property type="molecule type" value="Genomic_DNA"/>
</dbReference>
<evidence type="ECO:0000313" key="3">
    <source>
        <dbReference type="Proteomes" id="UP000253490"/>
    </source>
</evidence>
<accession>A0A366ICB9</accession>
<dbReference type="GO" id="GO:0004853">
    <property type="term" value="F:uroporphyrinogen decarboxylase activity"/>
    <property type="evidence" value="ECO:0007669"/>
    <property type="project" value="InterPro"/>
</dbReference>
<sequence length="327" mass="37364">MLTPRQNLVETIKRGNPDRFVNQFEFMDLIMEAPMDLPLAPAPGTEVVNKWGITFRWPEGQIGSFPVHDDEHKVLKDITKWREVVKAPSVFYTEEEWAPAVAHANSIDRNEKFVTAFCAPGIFEQTHHLMGIEDALMSFYEEPEEMQALIDYIVEYELAYAKEVIDHIHPDCLFHHDDWGSQISTFVSVPMFEEFLLPAYKKVYGFWKENGVELIVHHSDSFAATLVPAMIEMGIDIWQGTMTTNNIPELIKKYGDKITFMGGIDSGKVDHPEWSPEEIEKYVEIACKENGKLSFIPSLSQGLNIASFEGVYDETSAAIDRMSKKMF</sequence>
<dbReference type="PANTHER" id="PTHR47099:SF1">
    <property type="entry name" value="METHYLCOBAMIDE:COM METHYLTRANSFERASE MTBA"/>
    <property type="match status" value="1"/>
</dbReference>
<dbReference type="CDD" id="cd03309">
    <property type="entry name" value="CmuC_like"/>
    <property type="match status" value="1"/>
</dbReference>
<dbReference type="Pfam" id="PF01208">
    <property type="entry name" value="URO-D"/>
    <property type="match status" value="1"/>
</dbReference>
<evidence type="ECO:0000259" key="1">
    <source>
        <dbReference type="Pfam" id="PF01208"/>
    </source>
</evidence>
<dbReference type="Proteomes" id="UP000253490">
    <property type="component" value="Unassembled WGS sequence"/>
</dbReference>
<dbReference type="InterPro" id="IPR052024">
    <property type="entry name" value="Methanogen_methyltrans"/>
</dbReference>
<gene>
    <name evidence="2" type="ORF">DES36_105105</name>
</gene>
<dbReference type="GO" id="GO:0006779">
    <property type="term" value="P:porphyrin-containing compound biosynthetic process"/>
    <property type="evidence" value="ECO:0007669"/>
    <property type="project" value="InterPro"/>
</dbReference>
<feature type="domain" description="Uroporphyrinogen decarboxylase (URO-D)" evidence="1">
    <location>
        <begin position="113"/>
        <end position="303"/>
    </location>
</feature>
<dbReference type="AlphaFoldDB" id="A0A366ICB9"/>
<dbReference type="Gene3D" id="3.20.20.210">
    <property type="match status" value="1"/>
</dbReference>
<dbReference type="OrthoDB" id="9815759at2"/>
<name>A0A366ICB9_9FIRM</name>
<reference evidence="2 3" key="1">
    <citation type="submission" date="2018-06" db="EMBL/GenBank/DDBJ databases">
        <title>Genomic Encyclopedia of Type Strains, Phase IV (KMG-IV): sequencing the most valuable type-strain genomes for metagenomic binning, comparative biology and taxonomic classification.</title>
        <authorList>
            <person name="Goeker M."/>
        </authorList>
    </citation>
    <scope>NUCLEOTIDE SEQUENCE [LARGE SCALE GENOMIC DNA]</scope>
    <source>
        <strain evidence="2 3">DSM 22112</strain>
    </source>
</reference>
<protein>
    <submittedName>
        <fullName evidence="2">Uroporphyrinogen decarboxylase</fullName>
    </submittedName>
</protein>
<organism evidence="2 3">
    <name type="scientific">Alkalibaculum bacchi</name>
    <dbReference type="NCBI Taxonomy" id="645887"/>
    <lineage>
        <taxon>Bacteria</taxon>
        <taxon>Bacillati</taxon>
        <taxon>Bacillota</taxon>
        <taxon>Clostridia</taxon>
        <taxon>Eubacteriales</taxon>
        <taxon>Eubacteriaceae</taxon>
        <taxon>Alkalibaculum</taxon>
    </lineage>
</organism>
<dbReference type="InterPro" id="IPR000257">
    <property type="entry name" value="Uroporphyrinogen_deCOase"/>
</dbReference>
<evidence type="ECO:0000313" key="2">
    <source>
        <dbReference type="EMBL" id="RBP66724.1"/>
    </source>
</evidence>
<dbReference type="SUPFAM" id="SSF51726">
    <property type="entry name" value="UROD/MetE-like"/>
    <property type="match status" value="1"/>
</dbReference>
<dbReference type="PANTHER" id="PTHR47099">
    <property type="entry name" value="METHYLCOBAMIDE:COM METHYLTRANSFERASE MTBA"/>
    <property type="match status" value="1"/>
</dbReference>
<proteinExistence type="predicted"/>
<dbReference type="InterPro" id="IPR038071">
    <property type="entry name" value="UROD/MetE-like_sf"/>
</dbReference>
<dbReference type="RefSeq" id="WP_113920156.1">
    <property type="nucleotide sequence ID" value="NZ_QNRX01000005.1"/>
</dbReference>
<keyword evidence="3" id="KW-1185">Reference proteome</keyword>
<comment type="caution">
    <text evidence="2">The sequence shown here is derived from an EMBL/GenBank/DDBJ whole genome shotgun (WGS) entry which is preliminary data.</text>
</comment>